<evidence type="ECO:0000313" key="1">
    <source>
        <dbReference type="EMBL" id="KAH7857929.1"/>
    </source>
</evidence>
<sequence>MLQMKALSSEAHDFDPWLKSDHVTNNFAESFNNWLGSLRCKPIFTMLEGIRTKLMVRLQMRFMMKGSYVVHLGGAKNCVCGSWMISGIPCKHAAAAVAYSQLDIQDFMSPYFSKDMYVKGNSGVIHPILDHTMWTTIEGDPLKPPPLRRLPGRPRKNRREEDEPPAGTSVVKRSHTLKCTNCGYFGHNKRTCQRAPVRGRSNAKAVRKRSNREVQVQGVEETVEVQVQGAEAVPEVQRADQGAHKCNLILGFLFFPIAVSISCISTPVVDYVDRLKIFPPSPNMLPPRQQTGFGVLRTSLSLVSSDACGSANLHERGSNSDQVRESPSESASSRETWPTADALFAKKLEKEKEGNNSFAEHSVVRHVSSSDKISLRDVARERVDVISERMQHLPDEFLEKLKSELRFIVEGSAGSLHREEFLFLQKLVQRRNDLNDKTLVTAQRIQLEILVAIKTGILVFLHPSVSLSQASLIEIFLYKRCRNIACGSPIPAEDCRCESCSMRNGFCNLCMCVICNKFDFEVNTCQWIGCDFCSHWTHTDCAIRNGLIEIGPGVKTGSALADVLFRCRACSRTSDLLGWVKDVFQQCAPSWDHRALLIRELDYVGRIFHESENPQLRKLIWKCEELVDRLKGGMAEPMACKIIMQVFQELEVEPAKNSESEEGGRMIAPQEAFNKIADVVKEAIRKMEMVEEEKMRMVKKARLAVEACDLELKDKAREVAALKMERQRKKQQIDDLESIVRLKEAEADMFEVKASEARREADKLQRILLAKSEKSEEDYASRYLKLRLNEAEAEKQYLFEKIKLQESSRASQSSASAGGSEASQMMMYSKMQDMLKNIYGLSSKAEGQPNDFHTLGAIP</sequence>
<proteinExistence type="predicted"/>
<name>A0ACB7YYJ7_9ERIC</name>
<gene>
    <name evidence="1" type="ORF">Vadar_018025</name>
</gene>
<dbReference type="Proteomes" id="UP000828048">
    <property type="component" value="Chromosome 3"/>
</dbReference>
<organism evidence="1 2">
    <name type="scientific">Vaccinium darrowii</name>
    <dbReference type="NCBI Taxonomy" id="229202"/>
    <lineage>
        <taxon>Eukaryota</taxon>
        <taxon>Viridiplantae</taxon>
        <taxon>Streptophyta</taxon>
        <taxon>Embryophyta</taxon>
        <taxon>Tracheophyta</taxon>
        <taxon>Spermatophyta</taxon>
        <taxon>Magnoliopsida</taxon>
        <taxon>eudicotyledons</taxon>
        <taxon>Gunneridae</taxon>
        <taxon>Pentapetalae</taxon>
        <taxon>asterids</taxon>
        <taxon>Ericales</taxon>
        <taxon>Ericaceae</taxon>
        <taxon>Vaccinioideae</taxon>
        <taxon>Vaccinieae</taxon>
        <taxon>Vaccinium</taxon>
    </lineage>
</organism>
<accession>A0ACB7YYJ7</accession>
<dbReference type="EMBL" id="CM037153">
    <property type="protein sequence ID" value="KAH7857929.1"/>
    <property type="molecule type" value="Genomic_DNA"/>
</dbReference>
<reference evidence="1 2" key="1">
    <citation type="journal article" date="2021" name="Hortic Res">
        <title>High-quality reference genome and annotation aids understanding of berry development for evergreen blueberry (Vaccinium darrowii).</title>
        <authorList>
            <person name="Yu J."/>
            <person name="Hulse-Kemp A.M."/>
            <person name="Babiker E."/>
            <person name="Staton M."/>
        </authorList>
    </citation>
    <scope>NUCLEOTIDE SEQUENCE [LARGE SCALE GENOMIC DNA]</scope>
    <source>
        <strain evidence="2">cv. NJ 8807/NJ 8810</strain>
        <tissue evidence="1">Young leaf</tissue>
    </source>
</reference>
<protein>
    <submittedName>
        <fullName evidence="1">Uncharacterized protein</fullName>
    </submittedName>
</protein>
<keyword evidence="2" id="KW-1185">Reference proteome</keyword>
<evidence type="ECO:0000313" key="2">
    <source>
        <dbReference type="Proteomes" id="UP000828048"/>
    </source>
</evidence>
<comment type="caution">
    <text evidence="1">The sequence shown here is derived from an EMBL/GenBank/DDBJ whole genome shotgun (WGS) entry which is preliminary data.</text>
</comment>